<comment type="similarity">
    <text evidence="4">Belongs to the MAPEG family.</text>
</comment>
<dbReference type="InterPro" id="IPR001129">
    <property type="entry name" value="Membr-assoc_MAPEG"/>
</dbReference>
<comment type="caution">
    <text evidence="18">The sequence shown here is derived from an EMBL/GenBank/DDBJ whole genome shotgun (WGS) entry which is preliminary data.</text>
</comment>
<dbReference type="EC" id="2.5.1.18" evidence="5"/>
<evidence type="ECO:0000256" key="7">
    <source>
        <dbReference type="ARBA" id="ARBA00022692"/>
    </source>
</evidence>
<name>A0A507FRL2_9FUNG</name>
<reference evidence="18 19" key="1">
    <citation type="journal article" date="2019" name="Sci. Rep.">
        <title>Comparative genomics of chytrid fungi reveal insights into the obligate biotrophic and pathogenic lifestyle of Synchytrium endobioticum.</title>
        <authorList>
            <person name="van de Vossenberg B.T.L.H."/>
            <person name="Warris S."/>
            <person name="Nguyen H.D.T."/>
            <person name="van Gent-Pelzer M.P.E."/>
            <person name="Joly D.L."/>
            <person name="van de Geest H.C."/>
            <person name="Bonants P.J.M."/>
            <person name="Smith D.S."/>
            <person name="Levesque C.A."/>
            <person name="van der Lee T.A.J."/>
        </authorList>
    </citation>
    <scope>NUCLEOTIDE SEQUENCE [LARGE SCALE GENOMIC DNA]</scope>
    <source>
        <strain evidence="18 19">CBS 675.73</strain>
    </source>
</reference>
<keyword evidence="10 17" id="KW-1133">Transmembrane helix</keyword>
<keyword evidence="7 17" id="KW-0812">Transmembrane</keyword>
<evidence type="ECO:0000256" key="4">
    <source>
        <dbReference type="ARBA" id="ARBA00010459"/>
    </source>
</evidence>
<evidence type="ECO:0000256" key="3">
    <source>
        <dbReference type="ARBA" id="ARBA00004477"/>
    </source>
</evidence>
<evidence type="ECO:0000256" key="8">
    <source>
        <dbReference type="ARBA" id="ARBA00022787"/>
    </source>
</evidence>
<evidence type="ECO:0000256" key="11">
    <source>
        <dbReference type="ARBA" id="ARBA00022990"/>
    </source>
</evidence>
<comment type="catalytic activity">
    <reaction evidence="16">
        <text>RX + glutathione = an S-substituted glutathione + a halide anion + H(+)</text>
        <dbReference type="Rhea" id="RHEA:16437"/>
        <dbReference type="ChEBI" id="CHEBI:15378"/>
        <dbReference type="ChEBI" id="CHEBI:16042"/>
        <dbReference type="ChEBI" id="CHEBI:17792"/>
        <dbReference type="ChEBI" id="CHEBI:57925"/>
        <dbReference type="ChEBI" id="CHEBI:90779"/>
        <dbReference type="EC" id="2.5.1.18"/>
    </reaction>
    <physiologicalReaction direction="left-to-right" evidence="16">
        <dbReference type="Rhea" id="RHEA:16438"/>
    </physiologicalReaction>
</comment>
<dbReference type="GO" id="GO:0004364">
    <property type="term" value="F:glutathione transferase activity"/>
    <property type="evidence" value="ECO:0007669"/>
    <property type="project" value="UniProtKB-EC"/>
</dbReference>
<accession>A0A507FRL2</accession>
<dbReference type="Pfam" id="PF01124">
    <property type="entry name" value="MAPEG"/>
    <property type="match status" value="1"/>
</dbReference>
<dbReference type="Proteomes" id="UP000320333">
    <property type="component" value="Unassembled WGS sequence"/>
</dbReference>
<evidence type="ECO:0000256" key="9">
    <source>
        <dbReference type="ARBA" id="ARBA00022824"/>
    </source>
</evidence>
<evidence type="ECO:0000313" key="18">
    <source>
        <dbReference type="EMBL" id="TPX78038.1"/>
    </source>
</evidence>
<dbReference type="Gene3D" id="1.20.120.550">
    <property type="entry name" value="Membrane associated eicosanoid/glutathione metabolism-like domain"/>
    <property type="match status" value="1"/>
</dbReference>
<dbReference type="InterPro" id="IPR023352">
    <property type="entry name" value="MAPEG-like_dom_sf"/>
</dbReference>
<evidence type="ECO:0000256" key="15">
    <source>
        <dbReference type="ARBA" id="ARBA00039397"/>
    </source>
</evidence>
<protein>
    <recommendedName>
        <fullName evidence="15">Microsomal glutathione S-transferase 1</fullName>
        <ecNumber evidence="5">2.5.1.18</ecNumber>
    </recommendedName>
</protein>
<evidence type="ECO:0000256" key="12">
    <source>
        <dbReference type="ARBA" id="ARBA00023128"/>
    </source>
</evidence>
<dbReference type="InterPro" id="IPR040162">
    <property type="entry name" value="MGST1-like"/>
</dbReference>
<sequence length="180" mass="19825">MQVHEAIEKVVTPELTIRNPVFRSFALTAGVLGLKMVANNLVVQTLRNMTNNFAYAEDRALFPAFWNALSGGNYTRRTKPEDKPTLPQQSELIPRLNAAAINDAVNVPIFLLLSFTWILVAKPSEETAAKVFGTFVASRLVHVFSFVARVQPFRVLSYLTGAGATGYVAGCLLKAVYYNS</sequence>
<evidence type="ECO:0000256" key="6">
    <source>
        <dbReference type="ARBA" id="ARBA00022679"/>
    </source>
</evidence>
<dbReference type="PANTHER" id="PTHR10689">
    <property type="entry name" value="MICROSOMAL GLUTATHIONE S-TRANSFERASE 1"/>
    <property type="match status" value="1"/>
</dbReference>
<evidence type="ECO:0000256" key="16">
    <source>
        <dbReference type="ARBA" id="ARBA00049385"/>
    </source>
</evidence>
<keyword evidence="13 17" id="KW-0472">Membrane</keyword>
<dbReference type="GO" id="GO:0005789">
    <property type="term" value="C:endoplasmic reticulum membrane"/>
    <property type="evidence" value="ECO:0007669"/>
    <property type="project" value="UniProtKB-SubCell"/>
</dbReference>
<keyword evidence="9" id="KW-0256">Endoplasmic reticulum</keyword>
<feature type="transmembrane region" description="Helical" evidence="17">
    <location>
        <begin position="155"/>
        <end position="177"/>
    </location>
</feature>
<keyword evidence="19" id="KW-1185">Reference proteome</keyword>
<keyword evidence="8" id="KW-1000">Mitochondrion outer membrane</keyword>
<dbReference type="GO" id="GO:0005741">
    <property type="term" value="C:mitochondrial outer membrane"/>
    <property type="evidence" value="ECO:0007669"/>
    <property type="project" value="UniProtKB-SubCell"/>
</dbReference>
<evidence type="ECO:0000256" key="1">
    <source>
        <dbReference type="ARBA" id="ARBA00003701"/>
    </source>
</evidence>
<dbReference type="SUPFAM" id="SSF161084">
    <property type="entry name" value="MAPEG domain-like"/>
    <property type="match status" value="1"/>
</dbReference>
<dbReference type="OrthoDB" id="193139at2759"/>
<evidence type="ECO:0000256" key="17">
    <source>
        <dbReference type="SAM" id="Phobius"/>
    </source>
</evidence>
<evidence type="ECO:0000256" key="14">
    <source>
        <dbReference type="ARBA" id="ARBA00038540"/>
    </source>
</evidence>
<comment type="subunit">
    <text evidence="14">Homotrimer; The trimer binds only one molecule of glutathione.</text>
</comment>
<dbReference type="EMBL" id="QEAP01000010">
    <property type="protein sequence ID" value="TPX78038.1"/>
    <property type="molecule type" value="Genomic_DNA"/>
</dbReference>
<organism evidence="18 19">
    <name type="scientific">Chytriomyces confervae</name>
    <dbReference type="NCBI Taxonomy" id="246404"/>
    <lineage>
        <taxon>Eukaryota</taxon>
        <taxon>Fungi</taxon>
        <taxon>Fungi incertae sedis</taxon>
        <taxon>Chytridiomycota</taxon>
        <taxon>Chytridiomycota incertae sedis</taxon>
        <taxon>Chytridiomycetes</taxon>
        <taxon>Chytridiales</taxon>
        <taxon>Chytriomycetaceae</taxon>
        <taxon>Chytriomyces</taxon>
    </lineage>
</organism>
<evidence type="ECO:0000256" key="10">
    <source>
        <dbReference type="ARBA" id="ARBA00022989"/>
    </source>
</evidence>
<dbReference type="STRING" id="246404.A0A507FRL2"/>
<comment type="function">
    <text evidence="1">Conjugation of reduced glutathione to a wide number of exogenous and endogenous hydrophobic electrophiles.</text>
</comment>
<proteinExistence type="inferred from homology"/>
<keyword evidence="12" id="KW-0496">Mitochondrion</keyword>
<evidence type="ECO:0000313" key="19">
    <source>
        <dbReference type="Proteomes" id="UP000320333"/>
    </source>
</evidence>
<dbReference type="PANTHER" id="PTHR10689:SF6">
    <property type="entry name" value="MICROSOMAL GLUTATHIONE S-TRANSFERASE 1"/>
    <property type="match status" value="1"/>
</dbReference>
<keyword evidence="11" id="KW-0007">Acetylation</keyword>
<evidence type="ECO:0000256" key="13">
    <source>
        <dbReference type="ARBA" id="ARBA00023136"/>
    </source>
</evidence>
<feature type="transmembrane region" description="Helical" evidence="17">
    <location>
        <begin position="104"/>
        <end position="121"/>
    </location>
</feature>
<comment type="subcellular location">
    <subcellularLocation>
        <location evidence="3">Endoplasmic reticulum membrane</location>
        <topology evidence="3">Multi-pass membrane protein</topology>
    </subcellularLocation>
    <subcellularLocation>
        <location evidence="2">Mitochondrion outer membrane</location>
    </subcellularLocation>
</comment>
<gene>
    <name evidence="18" type="ORF">CcCBS67573_g00694</name>
</gene>
<dbReference type="AlphaFoldDB" id="A0A507FRL2"/>
<evidence type="ECO:0000256" key="2">
    <source>
        <dbReference type="ARBA" id="ARBA00004294"/>
    </source>
</evidence>
<feature type="transmembrane region" description="Helical" evidence="17">
    <location>
        <begin position="127"/>
        <end position="148"/>
    </location>
</feature>
<keyword evidence="6" id="KW-0808">Transferase</keyword>
<evidence type="ECO:0000256" key="5">
    <source>
        <dbReference type="ARBA" id="ARBA00012452"/>
    </source>
</evidence>